<protein>
    <submittedName>
        <fullName evidence="3">Uncharacterized protein</fullName>
    </submittedName>
</protein>
<feature type="transmembrane region" description="Helical" evidence="2">
    <location>
        <begin position="682"/>
        <end position="703"/>
    </location>
</feature>
<feature type="transmembrane region" description="Helical" evidence="2">
    <location>
        <begin position="649"/>
        <end position="670"/>
    </location>
</feature>
<evidence type="ECO:0000313" key="3">
    <source>
        <dbReference type="EMBL" id="CEM55015.1"/>
    </source>
</evidence>
<dbReference type="AlphaFoldDB" id="A0A0G4ID35"/>
<organism evidence="3">
    <name type="scientific">Chromera velia CCMP2878</name>
    <dbReference type="NCBI Taxonomy" id="1169474"/>
    <lineage>
        <taxon>Eukaryota</taxon>
        <taxon>Sar</taxon>
        <taxon>Alveolata</taxon>
        <taxon>Colpodellida</taxon>
        <taxon>Chromeraceae</taxon>
        <taxon>Chromera</taxon>
    </lineage>
</organism>
<feature type="compositionally biased region" description="Low complexity" evidence="1">
    <location>
        <begin position="749"/>
        <end position="760"/>
    </location>
</feature>
<evidence type="ECO:0000256" key="1">
    <source>
        <dbReference type="SAM" id="MobiDB-lite"/>
    </source>
</evidence>
<keyword evidence="2" id="KW-0472">Membrane</keyword>
<name>A0A0G4ID35_9ALVE</name>
<feature type="region of interest" description="Disordered" evidence="1">
    <location>
        <begin position="729"/>
        <end position="788"/>
    </location>
</feature>
<feature type="transmembrane region" description="Helical" evidence="2">
    <location>
        <begin position="80"/>
        <end position="98"/>
    </location>
</feature>
<dbReference type="EMBL" id="CDMZ01005839">
    <property type="protein sequence ID" value="CEM55015.1"/>
    <property type="molecule type" value="Genomic_DNA"/>
</dbReference>
<sequence>MPVSVLTSLLFWTLGPFAVSVFFLAEATNRLAEGGGVVMGMGLLGVAGRSTFALQGLALVAQVACLFFPPRSRPDKVLSWLALFSASLGLGAFTGLSFASMNVSEGPGGVFQQLLNIALGVSFCVPAFVRRSLPRGFTRKEAECVAQMREAREEDGGLEGLVRAEGGRVGVVEGEKGTVLPVSVRQGRCGFQFVFAPLEFPEVNRVWWHVGPSVLEEEEEEQEEEEEEKDNKKKGCGLQRAWKGFRSGLGRLCAFLKGLCPRRKREGGDQKGCGMQKAWKVLGSVGGVLGSFAQGLCLCWWTLWGCCRMPHAPATALDCRRLVLALLMCVVFADFTSDIAVGVQLTMAGLYEWRDYMPPLKAPVPTEYGPIGPQLGVAGRPRPVLFSNGSFSHYEGIHDVGDPMLQDERVKAGVYFYVTLLPVGGEEDDFFDAEPVPPDSWIEAVRREANTVGEQMSRGNAVGLIRELVSVSWYVDLGDFILLPNMAERIGRSSNVADVGTIQVVKRQPAKHLILRKPGSPDPPQLPSCFSDVKVRYYNVSWVDDWMRKDDFFQKDTPLSNPLCLTGTVGVKHLMGCEDPSCDCSALKKTFGRPGKLLCPRAGGVQSFRPSFWCGLAILFLSMFDMLNVVVMQVMLVNPKSFKRSWLRFLFSFLLSTTEAFILGISIYGWESENNNDMNPALFYFQIASTVLVVLWKCVRVLFTRFNLCKGCRKIDKFLEREPPERVELPNDRRNDAVAAGETRRSGRRSSTATLATAPSVRSVAGLNIQRDETRGEEGREGTMDPEA</sequence>
<evidence type="ECO:0000256" key="2">
    <source>
        <dbReference type="SAM" id="Phobius"/>
    </source>
</evidence>
<gene>
    <name evidence="3" type="ORF">Cvel_13235</name>
</gene>
<feature type="transmembrane region" description="Helical" evidence="2">
    <location>
        <begin position="616"/>
        <end position="637"/>
    </location>
</feature>
<keyword evidence="2" id="KW-1133">Transmembrane helix</keyword>
<feature type="transmembrane region" description="Helical" evidence="2">
    <location>
        <begin position="42"/>
        <end position="68"/>
    </location>
</feature>
<reference evidence="3" key="1">
    <citation type="submission" date="2014-11" db="EMBL/GenBank/DDBJ databases">
        <authorList>
            <person name="Otto D Thomas"/>
            <person name="Naeem Raeece"/>
        </authorList>
    </citation>
    <scope>NUCLEOTIDE SEQUENCE</scope>
</reference>
<feature type="compositionally biased region" description="Basic and acidic residues" evidence="1">
    <location>
        <begin position="770"/>
        <end position="788"/>
    </location>
</feature>
<accession>A0A0G4ID35</accession>
<dbReference type="PhylomeDB" id="A0A0G4ID35"/>
<dbReference type="VEuPathDB" id="CryptoDB:Cvel_13235"/>
<feature type="transmembrane region" description="Helical" evidence="2">
    <location>
        <begin position="281"/>
        <end position="304"/>
    </location>
</feature>
<feature type="transmembrane region" description="Helical" evidence="2">
    <location>
        <begin position="110"/>
        <end position="129"/>
    </location>
</feature>
<keyword evidence="2" id="KW-0812">Transmembrane</keyword>
<proteinExistence type="predicted"/>